<keyword evidence="2" id="KW-0605">Phycobilisome</keyword>
<sequence length="437" mass="47448">MLLTNPTLIEQAYAAAAKHNWSLVIQCLQQFWGETAGTGRTLAPQRGLSMTLAPQRGRPQPTSDQLDQEALLELALKVLVNGDFQERWEIASFLPKLGDATISPLHAILEDEQADLDLRWFAGRILSQFEDPAVVAALVLLLDNDGDEELSQMATLALANIGTQAIASLAKLLEEPASVTLAVSCLSRIRSNGTIAPLLQVVNHPDPIIRAKAIDALISFDDPRIPPVLVAAVNDTAAPVRKSAVTGLGLCCTHNSQHYPPDVDMVQVLKERLWDFNLEVCQQAAIALSRLGTDPAAAAIFELFKSTATPVPLQVTAARSLHWMATPTALEYLEQIICHTTVTEVFREIITGLGMIESAELIPIASQMIIRALQNHHPHSPIHDATIKISVAWAIASLTGRSNQLQQPEATAALTHLLTDPDPRVQLHVRHALASRS</sequence>
<dbReference type="InterPro" id="IPR004155">
    <property type="entry name" value="PBS_lyase_HEAT"/>
</dbReference>
<evidence type="ECO:0000256" key="2">
    <source>
        <dbReference type="ARBA" id="ARBA00022738"/>
    </source>
</evidence>
<organism evidence="3">
    <name type="scientific">Planktothricoides sp. SpSt-374</name>
    <dbReference type="NCBI Taxonomy" id="2282167"/>
    <lineage>
        <taxon>Bacteria</taxon>
        <taxon>Bacillati</taxon>
        <taxon>Cyanobacteriota</taxon>
        <taxon>Cyanophyceae</taxon>
        <taxon>Oscillatoriophycideae</taxon>
        <taxon>Oscillatoriales</taxon>
        <taxon>Oscillatoriaceae</taxon>
        <taxon>Planktothricoides</taxon>
    </lineage>
</organism>
<dbReference type="GO" id="GO:0030089">
    <property type="term" value="C:phycobilisome"/>
    <property type="evidence" value="ECO:0007669"/>
    <property type="project" value="UniProtKB-KW"/>
</dbReference>
<dbReference type="Gene3D" id="1.25.10.10">
    <property type="entry name" value="Leucine-rich Repeat Variant"/>
    <property type="match status" value="3"/>
</dbReference>
<comment type="caution">
    <text evidence="3">The sequence shown here is derived from an EMBL/GenBank/DDBJ whole genome shotgun (WGS) entry which is preliminary data.</text>
</comment>
<dbReference type="SUPFAM" id="SSF48371">
    <property type="entry name" value="ARM repeat"/>
    <property type="match status" value="1"/>
</dbReference>
<protein>
    <submittedName>
        <fullName evidence="3">HEAT repeat domain-containing protein</fullName>
    </submittedName>
</protein>
<accession>A0A7C4A087</accession>
<dbReference type="PANTHER" id="PTHR12697:SF5">
    <property type="entry name" value="DEOXYHYPUSINE HYDROXYLASE"/>
    <property type="match status" value="1"/>
</dbReference>
<dbReference type="SMART" id="SM00567">
    <property type="entry name" value="EZ_HEAT"/>
    <property type="match status" value="7"/>
</dbReference>
<dbReference type="PANTHER" id="PTHR12697">
    <property type="entry name" value="PBS LYASE HEAT-LIKE PROTEIN"/>
    <property type="match status" value="1"/>
</dbReference>
<dbReference type="AlphaFoldDB" id="A0A7C4A087"/>
<dbReference type="EMBL" id="DSPX01000210">
    <property type="protein sequence ID" value="HGG03067.1"/>
    <property type="molecule type" value="Genomic_DNA"/>
</dbReference>
<dbReference type="GO" id="GO:0016491">
    <property type="term" value="F:oxidoreductase activity"/>
    <property type="evidence" value="ECO:0007669"/>
    <property type="project" value="TreeGrafter"/>
</dbReference>
<keyword evidence="1" id="KW-0042">Antenna complex</keyword>
<reference evidence="3" key="1">
    <citation type="journal article" date="2020" name="mSystems">
        <title>Genome- and Community-Level Interaction Insights into Carbon Utilization and Element Cycling Functions of Hydrothermarchaeota in Hydrothermal Sediment.</title>
        <authorList>
            <person name="Zhou Z."/>
            <person name="Liu Y."/>
            <person name="Xu W."/>
            <person name="Pan J."/>
            <person name="Luo Z.H."/>
            <person name="Li M."/>
        </authorList>
    </citation>
    <scope>NUCLEOTIDE SEQUENCE [LARGE SCALE GENOMIC DNA]</scope>
    <source>
        <strain evidence="3">SpSt-374</strain>
    </source>
</reference>
<evidence type="ECO:0000313" key="3">
    <source>
        <dbReference type="EMBL" id="HGG03067.1"/>
    </source>
</evidence>
<evidence type="ECO:0000256" key="1">
    <source>
        <dbReference type="ARBA" id="ARBA00022549"/>
    </source>
</evidence>
<dbReference type="InterPro" id="IPR011989">
    <property type="entry name" value="ARM-like"/>
</dbReference>
<proteinExistence type="predicted"/>
<dbReference type="Pfam" id="PF13646">
    <property type="entry name" value="HEAT_2"/>
    <property type="match status" value="2"/>
</dbReference>
<name>A0A7C4A087_9CYAN</name>
<gene>
    <name evidence="3" type="ORF">ENR15_21105</name>
</gene>
<dbReference type="InterPro" id="IPR016024">
    <property type="entry name" value="ARM-type_fold"/>
</dbReference>